<comment type="caution">
    <text evidence="15">The sequence shown here is derived from an EMBL/GenBank/DDBJ whole genome shotgun (WGS) entry which is preliminary data.</text>
</comment>
<feature type="binding site" evidence="12">
    <location>
        <begin position="213"/>
        <end position="218"/>
    </location>
    <ligand>
        <name>ATP</name>
        <dbReference type="ChEBI" id="CHEBI:30616"/>
    </ligand>
</feature>
<comment type="pathway">
    <text evidence="13">Carbohydrate metabolism; D-tagatose 6-phosphate degradation; D-glyceraldehyde 3-phosphate and glycerone phosphate from D-tagatose 6-phosphate: step 1/2.</text>
</comment>
<reference evidence="15 16" key="1">
    <citation type="submission" date="2024-04" db="EMBL/GenBank/DDBJ databases">
        <title>Genome sequencing and metabolic network reconstruction of aminoacids and betaine degradation by Anoxynatronum sibiricum.</title>
        <authorList>
            <person name="Detkova E.N."/>
            <person name="Boltjanskaja Y.V."/>
            <person name="Mardanov A.V."/>
            <person name="Kevbrin V."/>
        </authorList>
    </citation>
    <scope>NUCLEOTIDE SEQUENCE [LARGE SCALE GENOMIC DNA]</scope>
    <source>
        <strain evidence="15 16">Z-7981</strain>
    </source>
</reference>
<comment type="similarity">
    <text evidence="1">Belongs to the carbohydrate kinase pfkB family.</text>
</comment>
<dbReference type="EC" id="2.7.1.15" evidence="2 12"/>
<feature type="binding site" evidence="12">
    <location>
        <position position="284"/>
    </location>
    <ligand>
        <name>K(+)</name>
        <dbReference type="ChEBI" id="CHEBI:29103"/>
    </ligand>
</feature>
<dbReference type="PANTHER" id="PTHR10584:SF166">
    <property type="entry name" value="RIBOKINASE"/>
    <property type="match status" value="1"/>
</dbReference>
<dbReference type="PIRSF" id="PIRSF000535">
    <property type="entry name" value="1PFK/6PFK/LacC"/>
    <property type="match status" value="1"/>
</dbReference>
<comment type="similarity">
    <text evidence="12">Belongs to the carbohydrate kinase PfkB family. Ribokinase subfamily.</text>
</comment>
<feature type="binding site" evidence="12">
    <location>
        <position position="275"/>
    </location>
    <ligand>
        <name>K(+)</name>
        <dbReference type="ChEBI" id="CHEBI:29103"/>
    </ligand>
</feature>
<comment type="function">
    <text evidence="12">Catalyzes the phosphorylation of ribose at O-5 in a reaction requiring ATP and magnesium. The resulting D-ribose-5-phosphate can then be used either for sythesis of nucleotides, histidine, and tryptophan, or as a component of the pentose phosphate pathway.</text>
</comment>
<feature type="binding site" evidence="12">
    <location>
        <position position="278"/>
    </location>
    <ligand>
        <name>K(+)</name>
        <dbReference type="ChEBI" id="CHEBI:29103"/>
    </ligand>
</feature>
<keyword evidence="10 12" id="KW-0630">Potassium</keyword>
<keyword evidence="13" id="KW-0423">Lactose metabolism</keyword>
<evidence type="ECO:0000256" key="7">
    <source>
        <dbReference type="ARBA" id="ARBA00022777"/>
    </source>
</evidence>
<name>A0ABU9VRT8_9CLOT</name>
<dbReference type="Pfam" id="PF00294">
    <property type="entry name" value="PfkB"/>
    <property type="match status" value="1"/>
</dbReference>
<dbReference type="EMBL" id="JBCITM010000003">
    <property type="protein sequence ID" value="MEN1759842.1"/>
    <property type="molecule type" value="Genomic_DNA"/>
</dbReference>
<comment type="activity regulation">
    <text evidence="12">Activated by a monovalent cation that binds near, but not in, the active site. The most likely occupant of the site in vivo is potassium. Ion binding induces a conformational change that may alter substrate affinity.</text>
</comment>
<evidence type="ECO:0000256" key="3">
    <source>
        <dbReference type="ARBA" id="ARBA00016943"/>
    </source>
</evidence>
<dbReference type="RefSeq" id="WP_343185168.1">
    <property type="nucleotide sequence ID" value="NZ_JBCITM010000003.1"/>
</dbReference>
<evidence type="ECO:0000259" key="14">
    <source>
        <dbReference type="Pfam" id="PF00294"/>
    </source>
</evidence>
<dbReference type="Gene3D" id="3.40.1190.20">
    <property type="match status" value="1"/>
</dbReference>
<dbReference type="HAMAP" id="MF_01987">
    <property type="entry name" value="Ribokinase"/>
    <property type="match status" value="1"/>
</dbReference>
<comment type="pathway">
    <text evidence="12">Carbohydrate metabolism; D-ribose degradation; D-ribose 5-phosphate from beta-D-ribopyranose: step 2/2.</text>
</comment>
<comment type="subunit">
    <text evidence="12">Homodimer.</text>
</comment>
<comment type="subcellular location">
    <subcellularLocation>
        <location evidence="12">Cytoplasm</location>
    </subcellularLocation>
</comment>
<feature type="binding site" evidence="12">
    <location>
        <position position="280"/>
    </location>
    <ligand>
        <name>K(+)</name>
        <dbReference type="ChEBI" id="CHEBI:29103"/>
    </ligand>
</feature>
<evidence type="ECO:0000256" key="9">
    <source>
        <dbReference type="ARBA" id="ARBA00022842"/>
    </source>
</evidence>
<evidence type="ECO:0000313" key="15">
    <source>
        <dbReference type="EMBL" id="MEN1759842.1"/>
    </source>
</evidence>
<comment type="catalytic activity">
    <reaction evidence="13">
        <text>D-tagatofuranose 6-phosphate + ATP = D-tagatofuranose 1,6-bisphosphate + ADP + H(+)</text>
        <dbReference type="Rhea" id="RHEA:12420"/>
        <dbReference type="ChEBI" id="CHEBI:15378"/>
        <dbReference type="ChEBI" id="CHEBI:30616"/>
        <dbReference type="ChEBI" id="CHEBI:58694"/>
        <dbReference type="ChEBI" id="CHEBI:58695"/>
        <dbReference type="ChEBI" id="CHEBI:456216"/>
        <dbReference type="EC" id="2.7.1.144"/>
    </reaction>
</comment>
<evidence type="ECO:0000256" key="11">
    <source>
        <dbReference type="ARBA" id="ARBA00023277"/>
    </source>
</evidence>
<feature type="binding site" evidence="12">
    <location>
        <position position="138"/>
    </location>
    <ligand>
        <name>substrate</name>
    </ligand>
</feature>
<keyword evidence="6 12" id="KW-0547">Nucleotide-binding</keyword>
<dbReference type="InterPro" id="IPR002139">
    <property type="entry name" value="Ribo/fructo_kinase"/>
</dbReference>
<dbReference type="GO" id="GO:0004747">
    <property type="term" value="F:ribokinase activity"/>
    <property type="evidence" value="ECO:0007669"/>
    <property type="project" value="UniProtKB-EC"/>
</dbReference>
<evidence type="ECO:0000256" key="10">
    <source>
        <dbReference type="ARBA" id="ARBA00022958"/>
    </source>
</evidence>
<evidence type="ECO:0000256" key="8">
    <source>
        <dbReference type="ARBA" id="ARBA00022840"/>
    </source>
</evidence>
<dbReference type="InterPro" id="IPR017583">
    <property type="entry name" value="Tagatose/fructose_Pkinase"/>
</dbReference>
<proteinExistence type="inferred from homology"/>
<sequence>MKIAVIGSINMDIVMKVHRLPEKGETLMASDYLTVPGGKGANQAVAAARLGASVAMIGALGNDAFGDTLLKGFQDEGLNVEGIQRTTGASGNALITVDDQGDNTILVYPGANGDITPQWIHQQEKLIQEADWVMLQLEIPMNCVVAAAKLAKKHGKKVILNPAPAAELPPELYTFLDLLTPNETELALLTGITGSEAGMQELLKRGVKTIVVTLGSKGSMAKSSDGIFTAEPYAIKAVDTTAAGDAFNAGLVVALAEERPLQEALAFANAVGALTATQMGAQNSLPLRGQVDDFMKSYQA</sequence>
<keyword evidence="12" id="KW-0963">Cytoplasm</keyword>
<comment type="caution">
    <text evidence="12">Lacks conserved residue(s) required for the propagation of feature annotation.</text>
</comment>
<feature type="binding site" evidence="12">
    <location>
        <begin position="38"/>
        <end position="42"/>
    </location>
    <ligand>
        <name>substrate</name>
    </ligand>
</feature>
<dbReference type="SUPFAM" id="SSF53613">
    <property type="entry name" value="Ribokinase-like"/>
    <property type="match status" value="1"/>
</dbReference>
<keyword evidence="11 12" id="KW-0119">Carbohydrate metabolism</keyword>
<feature type="binding site" evidence="12">
    <location>
        <position position="182"/>
    </location>
    <ligand>
        <name>ATP</name>
        <dbReference type="ChEBI" id="CHEBI:30616"/>
    </ligand>
</feature>
<evidence type="ECO:0000256" key="6">
    <source>
        <dbReference type="ARBA" id="ARBA00022741"/>
    </source>
</evidence>
<comment type="catalytic activity">
    <reaction evidence="12">
        <text>D-ribose + ATP = D-ribose 5-phosphate + ADP + H(+)</text>
        <dbReference type="Rhea" id="RHEA:13697"/>
        <dbReference type="ChEBI" id="CHEBI:15378"/>
        <dbReference type="ChEBI" id="CHEBI:30616"/>
        <dbReference type="ChEBI" id="CHEBI:47013"/>
        <dbReference type="ChEBI" id="CHEBI:78346"/>
        <dbReference type="ChEBI" id="CHEBI:456216"/>
        <dbReference type="EC" id="2.7.1.15"/>
    </reaction>
</comment>
<feature type="binding site" evidence="12">
    <location>
        <begin position="244"/>
        <end position="245"/>
    </location>
    <ligand>
        <name>ATP</name>
        <dbReference type="ChEBI" id="CHEBI:30616"/>
    </ligand>
</feature>
<accession>A0ABU9VRT8</accession>
<evidence type="ECO:0000256" key="4">
    <source>
        <dbReference type="ARBA" id="ARBA00022679"/>
    </source>
</evidence>
<evidence type="ECO:0000256" key="1">
    <source>
        <dbReference type="ARBA" id="ARBA00005380"/>
    </source>
</evidence>
<dbReference type="InterPro" id="IPR029056">
    <property type="entry name" value="Ribokinase-like"/>
</dbReference>
<evidence type="ECO:0000256" key="5">
    <source>
        <dbReference type="ARBA" id="ARBA00022723"/>
    </source>
</evidence>
<organism evidence="15 16">
    <name type="scientific">Anoxynatronum sibiricum</name>
    <dbReference type="NCBI Taxonomy" id="210623"/>
    <lineage>
        <taxon>Bacteria</taxon>
        <taxon>Bacillati</taxon>
        <taxon>Bacillota</taxon>
        <taxon>Clostridia</taxon>
        <taxon>Eubacteriales</taxon>
        <taxon>Clostridiaceae</taxon>
        <taxon>Anoxynatronum</taxon>
    </lineage>
</organism>
<keyword evidence="8 12" id="KW-0067">ATP-binding</keyword>
<dbReference type="PROSITE" id="PS00584">
    <property type="entry name" value="PFKB_KINASES_2"/>
    <property type="match status" value="1"/>
</dbReference>
<feature type="binding site" evidence="12">
    <location>
        <position position="239"/>
    </location>
    <ligand>
        <name>K(+)</name>
        <dbReference type="ChEBI" id="CHEBI:29103"/>
    </ligand>
</feature>
<dbReference type="PRINTS" id="PR00990">
    <property type="entry name" value="RIBOKINASE"/>
</dbReference>
<keyword evidence="9 12" id="KW-0460">Magnesium</keyword>
<keyword evidence="16" id="KW-1185">Reference proteome</keyword>
<feature type="binding site" evidence="12">
    <location>
        <position position="245"/>
    </location>
    <ligand>
        <name>substrate</name>
    </ligand>
</feature>
<feature type="domain" description="Carbohydrate kinase PfkB" evidence="14">
    <location>
        <begin position="2"/>
        <end position="286"/>
    </location>
</feature>
<dbReference type="NCBIfam" id="TIGR02152">
    <property type="entry name" value="D_ribokin_bact"/>
    <property type="match status" value="1"/>
</dbReference>
<dbReference type="Proteomes" id="UP001407405">
    <property type="component" value="Unassembled WGS sequence"/>
</dbReference>
<dbReference type="InterPro" id="IPR011611">
    <property type="entry name" value="PfkB_dom"/>
</dbReference>
<evidence type="ECO:0000256" key="2">
    <source>
        <dbReference type="ARBA" id="ARBA00012035"/>
    </source>
</evidence>
<keyword evidence="7 12" id="KW-0418">Kinase</keyword>
<gene>
    <name evidence="12 15" type="primary">rbsK</name>
    <name evidence="15" type="ORF">AAIG11_05095</name>
</gene>
<dbReference type="InterPro" id="IPR002173">
    <property type="entry name" value="Carboh/pur_kinase_PfkB_CS"/>
</dbReference>
<comment type="cofactor">
    <cofactor evidence="12">
        <name>Mg(2+)</name>
        <dbReference type="ChEBI" id="CHEBI:18420"/>
    </cofactor>
    <text evidence="12">Requires a divalent cation, most likely magnesium in vivo, as an electrophilic catalyst to aid phosphoryl group transfer. It is the chelate of the metal and the nucleotide that is the actual substrate.</text>
</comment>
<feature type="active site" description="Proton acceptor" evidence="12">
    <location>
        <position position="245"/>
    </location>
</feature>
<evidence type="ECO:0000256" key="13">
    <source>
        <dbReference type="PIRNR" id="PIRNR000535"/>
    </source>
</evidence>
<dbReference type="CDD" id="cd01174">
    <property type="entry name" value="ribokinase"/>
    <property type="match status" value="1"/>
</dbReference>
<feature type="binding site" evidence="12">
    <location>
        <position position="241"/>
    </location>
    <ligand>
        <name>K(+)</name>
        <dbReference type="ChEBI" id="CHEBI:29103"/>
    </ligand>
</feature>
<feature type="binding site" evidence="12">
    <location>
        <begin position="10"/>
        <end position="12"/>
    </location>
    <ligand>
        <name>substrate</name>
    </ligand>
</feature>
<evidence type="ECO:0000313" key="16">
    <source>
        <dbReference type="Proteomes" id="UP001407405"/>
    </source>
</evidence>
<protein>
    <recommendedName>
        <fullName evidence="3 12">Ribokinase</fullName>
        <shortName evidence="12">RK</shortName>
        <ecNumber evidence="2 12">2.7.1.15</ecNumber>
    </recommendedName>
</protein>
<feature type="binding site" evidence="12">
    <location>
        <position position="269"/>
    </location>
    <ligand>
        <name>ATP</name>
        <dbReference type="ChEBI" id="CHEBI:30616"/>
    </ligand>
</feature>
<dbReference type="InterPro" id="IPR011877">
    <property type="entry name" value="Ribokinase"/>
</dbReference>
<evidence type="ECO:0000256" key="12">
    <source>
        <dbReference type="HAMAP-Rule" id="MF_01987"/>
    </source>
</evidence>
<keyword evidence="5 12" id="KW-0479">Metal-binding</keyword>
<dbReference type="PANTHER" id="PTHR10584">
    <property type="entry name" value="SUGAR KINASE"/>
    <property type="match status" value="1"/>
</dbReference>
<keyword evidence="4 12" id="KW-0808">Transferase</keyword>
<comment type="similarity">
    <text evidence="13">Belongs to the carbohydrate kinase PfkB family. LacC subfamily.</text>
</comment>